<protein>
    <submittedName>
        <fullName evidence="1">Uncharacterized protein</fullName>
    </submittedName>
</protein>
<accession>A0A1X0RMT5</accession>
<reference evidence="1 2" key="1">
    <citation type="journal article" date="2016" name="Proc. Natl. Acad. Sci. U.S.A.">
        <title>Lipid metabolic changes in an early divergent fungus govern the establishment of a mutualistic symbiosis with endobacteria.</title>
        <authorList>
            <person name="Lastovetsky O.A."/>
            <person name="Gaspar M.L."/>
            <person name="Mondo S.J."/>
            <person name="LaButti K.M."/>
            <person name="Sandor L."/>
            <person name="Grigoriev I.V."/>
            <person name="Henry S.A."/>
            <person name="Pawlowska T.E."/>
        </authorList>
    </citation>
    <scope>NUCLEOTIDE SEQUENCE [LARGE SCALE GENOMIC DNA]</scope>
    <source>
        <strain evidence="1 2">ATCC 11559</strain>
    </source>
</reference>
<gene>
    <name evidence="1" type="ORF">BCV71DRAFT_239366</name>
</gene>
<dbReference type="AlphaFoldDB" id="A0A1X0RMT5"/>
<dbReference type="Proteomes" id="UP000242381">
    <property type="component" value="Unassembled WGS sequence"/>
</dbReference>
<name>A0A1X0RMT5_RHIZD</name>
<evidence type="ECO:0000313" key="1">
    <source>
        <dbReference type="EMBL" id="ORE13339.1"/>
    </source>
</evidence>
<organism evidence="1 2">
    <name type="scientific">Rhizopus microsporus</name>
    <dbReference type="NCBI Taxonomy" id="58291"/>
    <lineage>
        <taxon>Eukaryota</taxon>
        <taxon>Fungi</taxon>
        <taxon>Fungi incertae sedis</taxon>
        <taxon>Mucoromycota</taxon>
        <taxon>Mucoromycotina</taxon>
        <taxon>Mucoromycetes</taxon>
        <taxon>Mucorales</taxon>
        <taxon>Mucorineae</taxon>
        <taxon>Rhizopodaceae</taxon>
        <taxon>Rhizopus</taxon>
    </lineage>
</organism>
<proteinExistence type="predicted"/>
<evidence type="ECO:0000313" key="2">
    <source>
        <dbReference type="Proteomes" id="UP000242381"/>
    </source>
</evidence>
<dbReference type="EMBL" id="KV921546">
    <property type="protein sequence ID" value="ORE13339.1"/>
    <property type="molecule type" value="Genomic_DNA"/>
</dbReference>
<sequence length="230" mass="26407">MPLAVVLSKTLAIYSNFSVSFSITSISSTLSIDTVPMPVIIYDTLSVCMIKRVILELVILNPVEQFWKNTTYSIMNRKAEVQFRIQDSSCCFFSIVPSKQNMEIILGIDWLFECKSLDGPRFQGFYLMLKRIFESTINQRVHHSTYGGRYKREGTAIYWRSWSISRGGLLLLRFRDLNQTQSQMFHHSGSWNPSARKFITDNGSNFVSEVIKLTRARLNTKKVEASVGHP</sequence>